<dbReference type="EMBL" id="MN739799">
    <property type="protein sequence ID" value="QHT26603.1"/>
    <property type="molecule type" value="Genomic_DNA"/>
</dbReference>
<organism evidence="1">
    <name type="scientific">viral metagenome</name>
    <dbReference type="NCBI Taxonomy" id="1070528"/>
    <lineage>
        <taxon>unclassified sequences</taxon>
        <taxon>metagenomes</taxon>
        <taxon>organismal metagenomes</taxon>
    </lineage>
</organism>
<proteinExistence type="predicted"/>
<name>A0A6C0EDY1_9ZZZZ</name>
<accession>A0A6C0EDY1</accession>
<protein>
    <submittedName>
        <fullName evidence="1">Uncharacterized protein</fullName>
    </submittedName>
</protein>
<sequence>MEILYDELIDNPLTSNVSLIYFDESSESNIEISYENISKYFKYIFILIKKNNYIITSDFYNYKISKKLYDEVSDNLILYRCSVNILKNKMHYNNILILNNENLLKYNIFNYKLNNKNIVLPILNIEFSNIIQYLEQYDINYTLNNFYNLKILNNYFQYNDTYSTNNYLCNFINNLNESNYWINCKSIYPITNYFTRRKFVIQLSRMADNNLADIIKTKVINQLDIKPHKNSDHNSENNNEIDYLNEINSKNNFIDISCSIDKKIINNDFVDISDQDMNLNFTKNDINNLFNHLDIKQKYLLFSHLIISKKYCHLVVNNIYLLKMMDETLKKFSSLFRYLLSYAWISFYSDECIKKSNVVTTDDFIFDINTAAALPLFSFDHTKPKENPYMPILVRDWELKPLENFCGIPEYCNSKYNNQGICNLEQFQERLNIFCTGKINFNIFENFDFQKYNVAISGSVMTACIQKSHPLLSRFKIINNNESYYSELYNNYFDEYYSKSDVDIIFKATNEIIFYKNAKIFYDHITNNICKFNNLNNKKDIKFVVNKIGYLFVSEEFINKNINLDNSNKIQYIIDNINNIEIKNIFRPFYEKMIEENYHKLILEYSDNLDEMINSYPEIFKKDINIDFKIYINKNKSNNQNLELKYTYKFHIISKYIKHNLELFSIINEDFFGVVTNFHMPCVRAYYNGNNVYLTPSCITAHLTYMNIDYKYITGTKDPCEIINKNRLRGFGTWLNKNEIQLMIKYCSNVPYWKNLYSDYIVGPISLNHKLFRPRLYNIDYNVENQNSNSDNLQLNDKYNNINLGDVIYKPNKIIPKVTNNLINFSKLLAIDSWGRIIPVKKWIILTTWNMYNEI</sequence>
<evidence type="ECO:0000313" key="1">
    <source>
        <dbReference type="EMBL" id="QHT26603.1"/>
    </source>
</evidence>
<dbReference type="AlphaFoldDB" id="A0A6C0EDY1"/>
<reference evidence="1" key="1">
    <citation type="journal article" date="2020" name="Nature">
        <title>Giant virus diversity and host interactions through global metagenomics.</title>
        <authorList>
            <person name="Schulz F."/>
            <person name="Roux S."/>
            <person name="Paez-Espino D."/>
            <person name="Jungbluth S."/>
            <person name="Walsh D.A."/>
            <person name="Denef V.J."/>
            <person name="McMahon K.D."/>
            <person name="Konstantinidis K.T."/>
            <person name="Eloe-Fadrosh E.A."/>
            <person name="Kyrpides N.C."/>
            <person name="Woyke T."/>
        </authorList>
    </citation>
    <scope>NUCLEOTIDE SEQUENCE</scope>
    <source>
        <strain evidence="1">GVMAG-M-3300023179-2</strain>
    </source>
</reference>